<evidence type="ECO:0000313" key="3">
    <source>
        <dbReference type="Proteomes" id="UP000050761"/>
    </source>
</evidence>
<reference evidence="2 3" key="1">
    <citation type="submission" date="2018-11" db="EMBL/GenBank/DDBJ databases">
        <authorList>
            <consortium name="Pathogen Informatics"/>
        </authorList>
    </citation>
    <scope>NUCLEOTIDE SEQUENCE [LARGE SCALE GENOMIC DNA]</scope>
</reference>
<feature type="compositionally biased region" description="Polar residues" evidence="1">
    <location>
        <begin position="38"/>
        <end position="60"/>
    </location>
</feature>
<sequence length="79" mass="9234">MYGNDQLAFDNIKRQPFICHHISVELARTDDRFHGTEDNNAVGENTQTHSSLENSRTTTLYKLKPPLQKHHRHHRLSQT</sequence>
<evidence type="ECO:0000256" key="1">
    <source>
        <dbReference type="SAM" id="MobiDB-lite"/>
    </source>
</evidence>
<keyword evidence="3" id="KW-1185">Reference proteome</keyword>
<evidence type="ECO:0000313" key="2">
    <source>
        <dbReference type="EMBL" id="VDO85947.1"/>
    </source>
</evidence>
<dbReference type="WBParaSite" id="HPBE_0001067601-mRNA-1">
    <property type="protein sequence ID" value="HPBE_0001067601-mRNA-1"/>
    <property type="gene ID" value="HPBE_0001067601"/>
</dbReference>
<accession>A0A183FS11</accession>
<dbReference type="Proteomes" id="UP000050761">
    <property type="component" value="Unassembled WGS sequence"/>
</dbReference>
<gene>
    <name evidence="2" type="ORF">HPBE_LOCUS10677</name>
</gene>
<name>A0A183FS11_HELPZ</name>
<proteinExistence type="predicted"/>
<reference evidence="4" key="2">
    <citation type="submission" date="2019-09" db="UniProtKB">
        <authorList>
            <consortium name="WormBaseParasite"/>
        </authorList>
    </citation>
    <scope>IDENTIFICATION</scope>
</reference>
<dbReference type="AlphaFoldDB" id="A0A183FS11"/>
<feature type="region of interest" description="Disordered" evidence="1">
    <location>
        <begin position="35"/>
        <end position="79"/>
    </location>
</feature>
<dbReference type="EMBL" id="UZAH01026842">
    <property type="protein sequence ID" value="VDO85947.1"/>
    <property type="molecule type" value="Genomic_DNA"/>
</dbReference>
<accession>A0A3P7ZP40</accession>
<evidence type="ECO:0000313" key="4">
    <source>
        <dbReference type="WBParaSite" id="HPBE_0001067601-mRNA-1"/>
    </source>
</evidence>
<protein>
    <submittedName>
        <fullName evidence="2 4">Uncharacterized protein</fullName>
    </submittedName>
</protein>
<organism evidence="3 4">
    <name type="scientific">Heligmosomoides polygyrus</name>
    <name type="common">Parasitic roundworm</name>
    <dbReference type="NCBI Taxonomy" id="6339"/>
    <lineage>
        <taxon>Eukaryota</taxon>
        <taxon>Metazoa</taxon>
        <taxon>Ecdysozoa</taxon>
        <taxon>Nematoda</taxon>
        <taxon>Chromadorea</taxon>
        <taxon>Rhabditida</taxon>
        <taxon>Rhabditina</taxon>
        <taxon>Rhabditomorpha</taxon>
        <taxon>Strongyloidea</taxon>
        <taxon>Heligmosomidae</taxon>
        <taxon>Heligmosomoides</taxon>
    </lineage>
</organism>
<feature type="compositionally biased region" description="Basic residues" evidence="1">
    <location>
        <begin position="67"/>
        <end position="79"/>
    </location>
</feature>